<dbReference type="Pfam" id="PF01844">
    <property type="entry name" value="HNH"/>
    <property type="match status" value="1"/>
</dbReference>
<dbReference type="GO" id="GO:0004519">
    <property type="term" value="F:endonuclease activity"/>
    <property type="evidence" value="ECO:0007669"/>
    <property type="project" value="UniProtKB-KW"/>
</dbReference>
<organism evidence="2 3">
    <name type="scientific">Streptomyces flaveolus</name>
    <dbReference type="NCBI Taxonomy" id="67297"/>
    <lineage>
        <taxon>Bacteria</taxon>
        <taxon>Bacillati</taxon>
        <taxon>Actinomycetota</taxon>
        <taxon>Actinomycetes</taxon>
        <taxon>Kitasatosporales</taxon>
        <taxon>Streptomycetaceae</taxon>
        <taxon>Streptomyces</taxon>
    </lineage>
</organism>
<dbReference type="InterPro" id="IPR002711">
    <property type="entry name" value="HNH"/>
</dbReference>
<sequence>MIIGDRTHARGSHGTFSVFSSLQGVGMSKGREKIEAAIKRTVRQRCGFGCVVCGKPFYEYDHIEEYSKVKEHEASNLTLLCPEHHAEKTKGLRSVAQVKAADANPFNKRNRLSGPYVLAYEGTVSKVSLGSYRFLQSLGPTHREPLVINGEPVVKVRTEDGNLLISAKFCDAAGSVILKIEDNELRYDTSVWDVEFVAHRLVVRKAHREIIAKLTFSPPDEITVERGCFSHDGLMLKVTPRELLLDTKHGRTLMSEISVLDIPYGRGIALTDAGHAPETKPAAINLRL</sequence>
<comment type="caution">
    <text evidence="2">The sequence shown here is derived from an EMBL/GenBank/DDBJ whole genome shotgun (WGS) entry which is preliminary data.</text>
</comment>
<proteinExistence type="predicted"/>
<evidence type="ECO:0000313" key="2">
    <source>
        <dbReference type="EMBL" id="MER6903128.1"/>
    </source>
</evidence>
<dbReference type="SMART" id="SM00507">
    <property type="entry name" value="HNHc"/>
    <property type="match status" value="1"/>
</dbReference>
<dbReference type="Gene3D" id="1.10.30.50">
    <property type="match status" value="1"/>
</dbReference>
<gene>
    <name evidence="2" type="ORF">ABT322_04930</name>
</gene>
<dbReference type="EMBL" id="JBEPCV010000002">
    <property type="protein sequence ID" value="MER6903128.1"/>
    <property type="molecule type" value="Genomic_DNA"/>
</dbReference>
<reference evidence="2 3" key="1">
    <citation type="submission" date="2024-06" db="EMBL/GenBank/DDBJ databases">
        <title>The Natural Products Discovery Center: Release of the First 8490 Sequenced Strains for Exploring Actinobacteria Biosynthetic Diversity.</title>
        <authorList>
            <person name="Kalkreuter E."/>
            <person name="Kautsar S.A."/>
            <person name="Yang D."/>
            <person name="Bader C.D."/>
            <person name="Teijaro C.N."/>
            <person name="Fluegel L."/>
            <person name="Davis C.M."/>
            <person name="Simpson J.R."/>
            <person name="Lauterbach L."/>
            <person name="Steele A.D."/>
            <person name="Gui C."/>
            <person name="Meng S."/>
            <person name="Li G."/>
            <person name="Viehrig K."/>
            <person name="Ye F."/>
            <person name="Su P."/>
            <person name="Kiefer A.F."/>
            <person name="Nichols A."/>
            <person name="Cepeda A.J."/>
            <person name="Yan W."/>
            <person name="Fan B."/>
            <person name="Jiang Y."/>
            <person name="Adhikari A."/>
            <person name="Zheng C.-J."/>
            <person name="Schuster L."/>
            <person name="Cowan T.M."/>
            <person name="Smanski M.J."/>
            <person name="Chevrette M.G."/>
            <person name="De Carvalho L.P.S."/>
            <person name="Shen B."/>
        </authorList>
    </citation>
    <scope>NUCLEOTIDE SEQUENCE [LARGE SCALE GENOMIC DNA]</scope>
    <source>
        <strain evidence="2 3">NPDC000632</strain>
    </source>
</reference>
<keyword evidence="2" id="KW-0255">Endonuclease</keyword>
<dbReference type="RefSeq" id="WP_350721833.1">
    <property type="nucleotide sequence ID" value="NZ_JBEPCO010000031.1"/>
</dbReference>
<dbReference type="InterPro" id="IPR003615">
    <property type="entry name" value="HNH_nuc"/>
</dbReference>
<protein>
    <submittedName>
        <fullName evidence="2">HNH endonuclease signature motif containing protein</fullName>
    </submittedName>
</protein>
<keyword evidence="3" id="KW-1185">Reference proteome</keyword>
<evidence type="ECO:0000313" key="3">
    <source>
        <dbReference type="Proteomes" id="UP001490330"/>
    </source>
</evidence>
<feature type="domain" description="HNH nuclease" evidence="1">
    <location>
        <begin position="37"/>
        <end position="86"/>
    </location>
</feature>
<accession>A0ABV1V9G7</accession>
<name>A0ABV1V9G7_9ACTN</name>
<keyword evidence="2" id="KW-0540">Nuclease</keyword>
<dbReference type="Proteomes" id="UP001490330">
    <property type="component" value="Unassembled WGS sequence"/>
</dbReference>
<keyword evidence="2" id="KW-0378">Hydrolase</keyword>
<dbReference type="CDD" id="cd00085">
    <property type="entry name" value="HNHc"/>
    <property type="match status" value="1"/>
</dbReference>
<evidence type="ECO:0000259" key="1">
    <source>
        <dbReference type="SMART" id="SM00507"/>
    </source>
</evidence>